<dbReference type="EMBL" id="CP003119">
    <property type="protein sequence ID" value="AFA75074.1"/>
    <property type="molecule type" value="Genomic_DNA"/>
</dbReference>
<proteinExistence type="predicted"/>
<reference evidence="2 3" key="1">
    <citation type="journal article" date="2012" name="Appl. Environ. Microbiol.">
        <title>Involvement of two latex-clearing proteins during rubber degradation and insights into the subsequent degradation pathway revealed by the genome sequence of Gordonia polyisoprenivorans strain VH2.</title>
        <authorList>
            <person name="Hiessl S."/>
            <person name="Schuldes J."/>
            <person name="Thurmer A."/>
            <person name="Halbsguth T."/>
            <person name="Broker D."/>
            <person name="Angelov A."/>
            <person name="Liebl W."/>
            <person name="Daniel R."/>
            <person name="Steinbuchel A."/>
        </authorList>
    </citation>
    <scope>NUCLEOTIDE SEQUENCE [LARGE SCALE GENOMIC DNA]</scope>
    <source>
        <strain evidence="3">DSM 44266 / VH2</strain>
    </source>
</reference>
<dbReference type="HOGENOM" id="CLU_933047_0_0_11"/>
<evidence type="ECO:0000313" key="2">
    <source>
        <dbReference type="EMBL" id="AFA75074.1"/>
    </source>
</evidence>
<protein>
    <submittedName>
        <fullName evidence="2">Uncharacterized protein</fullName>
    </submittedName>
</protein>
<feature type="region of interest" description="Disordered" evidence="1">
    <location>
        <begin position="190"/>
        <end position="218"/>
    </location>
</feature>
<dbReference type="eggNOG" id="ENOG5030HW3">
    <property type="taxonomic scope" value="Bacteria"/>
</dbReference>
<evidence type="ECO:0000256" key="1">
    <source>
        <dbReference type="SAM" id="MobiDB-lite"/>
    </source>
</evidence>
<name>H6MS61_GORPV</name>
<dbReference type="STRING" id="1112204.GPOL_c40670"/>
<evidence type="ECO:0000313" key="3">
    <source>
        <dbReference type="Proteomes" id="UP000009154"/>
    </source>
</evidence>
<organism evidence="2 3">
    <name type="scientific">Gordonia polyisoprenivorans (strain DSM 44266 / VH2)</name>
    <dbReference type="NCBI Taxonomy" id="1112204"/>
    <lineage>
        <taxon>Bacteria</taxon>
        <taxon>Bacillati</taxon>
        <taxon>Actinomycetota</taxon>
        <taxon>Actinomycetes</taxon>
        <taxon>Mycobacteriales</taxon>
        <taxon>Gordoniaceae</taxon>
        <taxon>Gordonia</taxon>
    </lineage>
</organism>
<gene>
    <name evidence="2" type="ordered locus">GPOL_c40670</name>
</gene>
<sequence>MHYSCSGSSAGVDWHTDQLTNAGDVMNTGILDSSATASSATVGIATASTREFSVPTGGLSRFLTPGDRDWNDDGAGTWIAGYAGGLTYTLTADSVDSRLTLHNRGRTDLAVLSIPGFTAMSGARLTPLSAGSSATLPDNEFHVLQAERRGGRPVIVGQIVDDGEPAFLIHPPRPDEVDWLRMPGADEFWTPYSPAPSAGPGQSGGASRSAAEPHSATGFHDATDAGVCCESVAGMAVVHNRGPRRIAVLMTGLGGAFDLVVALPGESIPIPPGPGIHYVQAARDSGRPVVVDVIHVRP</sequence>
<dbReference type="KEGG" id="gpo:GPOL_c40670"/>
<keyword evidence="3" id="KW-1185">Reference proteome</keyword>
<feature type="compositionally biased region" description="Low complexity" evidence="1">
    <location>
        <begin position="191"/>
        <end position="210"/>
    </location>
</feature>
<dbReference type="Proteomes" id="UP000009154">
    <property type="component" value="Chromosome"/>
</dbReference>
<accession>H6MS61</accession>
<dbReference type="AlphaFoldDB" id="H6MS61"/>